<dbReference type="RefSeq" id="XP_030641451.1">
    <property type="nucleotide sequence ID" value="XM_030785591.1"/>
</dbReference>
<dbReference type="Proteomes" id="UP000504632">
    <property type="component" value="Chromosome 9"/>
</dbReference>
<dbReference type="InterPro" id="IPR001427">
    <property type="entry name" value="RNaseA"/>
</dbReference>
<dbReference type="Gene3D" id="3.10.130.10">
    <property type="entry name" value="Ribonuclease A-like domain"/>
    <property type="match status" value="1"/>
</dbReference>
<dbReference type="PANTHER" id="PTHR11437">
    <property type="entry name" value="RIBONUCLEASE"/>
    <property type="match status" value="1"/>
</dbReference>
<dbReference type="InterPro" id="IPR023412">
    <property type="entry name" value="RNaseA_domain"/>
</dbReference>
<dbReference type="GO" id="GO:0003676">
    <property type="term" value="F:nucleic acid binding"/>
    <property type="evidence" value="ECO:0007669"/>
    <property type="project" value="InterPro"/>
</dbReference>
<reference evidence="11" key="1">
    <citation type="submission" date="2025-08" db="UniProtKB">
        <authorList>
            <consortium name="RefSeq"/>
        </authorList>
    </citation>
    <scope>IDENTIFICATION</scope>
</reference>
<evidence type="ECO:0000256" key="5">
    <source>
        <dbReference type="ARBA" id="ARBA00022759"/>
    </source>
</evidence>
<protein>
    <submittedName>
        <fullName evidence="11">Ribonuclease, liver-like</fullName>
    </submittedName>
</protein>
<dbReference type="OrthoDB" id="8573660at2759"/>
<dbReference type="GO" id="GO:0001525">
    <property type="term" value="P:angiogenesis"/>
    <property type="evidence" value="ECO:0007669"/>
    <property type="project" value="TreeGrafter"/>
</dbReference>
<keyword evidence="5 8" id="KW-0255">Endonuclease</keyword>
<keyword evidence="6 8" id="KW-0378">Hydrolase</keyword>
<evidence type="ECO:0000256" key="4">
    <source>
        <dbReference type="ARBA" id="ARBA00022722"/>
    </source>
</evidence>
<evidence type="ECO:0000256" key="1">
    <source>
        <dbReference type="ARBA" id="ARBA00004613"/>
    </source>
</evidence>
<evidence type="ECO:0000256" key="6">
    <source>
        <dbReference type="ARBA" id="ARBA00022801"/>
    </source>
</evidence>
<evidence type="ECO:0000259" key="9">
    <source>
        <dbReference type="SMART" id="SM00092"/>
    </source>
</evidence>
<dbReference type="InterPro" id="IPR036816">
    <property type="entry name" value="RNaseA-like_dom_sf"/>
</dbReference>
<keyword evidence="4 8" id="KW-0540">Nuclease</keyword>
<name>A0A6J2WDJ9_CHACN</name>
<dbReference type="GO" id="GO:0005576">
    <property type="term" value="C:extracellular region"/>
    <property type="evidence" value="ECO:0007669"/>
    <property type="project" value="UniProtKB-SubCell"/>
</dbReference>
<dbReference type="GO" id="GO:0050829">
    <property type="term" value="P:defense response to Gram-negative bacterium"/>
    <property type="evidence" value="ECO:0007669"/>
    <property type="project" value="TreeGrafter"/>
</dbReference>
<evidence type="ECO:0000256" key="3">
    <source>
        <dbReference type="ARBA" id="ARBA00022525"/>
    </source>
</evidence>
<evidence type="ECO:0000256" key="7">
    <source>
        <dbReference type="ARBA" id="ARBA00023157"/>
    </source>
</evidence>
<keyword evidence="3" id="KW-0964">Secreted</keyword>
<dbReference type="GO" id="GO:0016787">
    <property type="term" value="F:hydrolase activity"/>
    <property type="evidence" value="ECO:0007669"/>
    <property type="project" value="UniProtKB-KW"/>
</dbReference>
<dbReference type="SUPFAM" id="SSF54076">
    <property type="entry name" value="RNase A-like"/>
    <property type="match status" value="1"/>
</dbReference>
<keyword evidence="10" id="KW-1185">Reference proteome</keyword>
<dbReference type="GeneID" id="115821800"/>
<feature type="domain" description="Ribonuclease A-domain" evidence="9">
    <location>
        <begin position="61"/>
        <end position="174"/>
    </location>
</feature>
<organism evidence="10 11">
    <name type="scientific">Chanos chanos</name>
    <name type="common">Milkfish</name>
    <name type="synonym">Mugil chanos</name>
    <dbReference type="NCBI Taxonomy" id="29144"/>
    <lineage>
        <taxon>Eukaryota</taxon>
        <taxon>Metazoa</taxon>
        <taxon>Chordata</taxon>
        <taxon>Craniata</taxon>
        <taxon>Vertebrata</taxon>
        <taxon>Euteleostomi</taxon>
        <taxon>Actinopterygii</taxon>
        <taxon>Neopterygii</taxon>
        <taxon>Teleostei</taxon>
        <taxon>Ostariophysi</taxon>
        <taxon>Gonorynchiformes</taxon>
        <taxon>Chanidae</taxon>
        <taxon>Chanos</taxon>
    </lineage>
</organism>
<dbReference type="GO" id="GO:0004519">
    <property type="term" value="F:endonuclease activity"/>
    <property type="evidence" value="ECO:0007669"/>
    <property type="project" value="UniProtKB-KW"/>
</dbReference>
<dbReference type="SMART" id="SM00092">
    <property type="entry name" value="RNAse_Pc"/>
    <property type="match status" value="1"/>
</dbReference>
<accession>A0A6J2WDJ9</accession>
<evidence type="ECO:0000313" key="11">
    <source>
        <dbReference type="RefSeq" id="XP_030641451.1"/>
    </source>
</evidence>
<dbReference type="InParanoid" id="A0A6J2WDJ9"/>
<dbReference type="Pfam" id="PF00074">
    <property type="entry name" value="RnaseA"/>
    <property type="match status" value="1"/>
</dbReference>
<dbReference type="PROSITE" id="PS00127">
    <property type="entry name" value="RNASE_PANCREATIC"/>
    <property type="match status" value="1"/>
</dbReference>
<evidence type="ECO:0000313" key="10">
    <source>
        <dbReference type="Proteomes" id="UP000504632"/>
    </source>
</evidence>
<proteinExistence type="inferred from homology"/>
<evidence type="ECO:0000256" key="2">
    <source>
        <dbReference type="ARBA" id="ARBA00005600"/>
    </source>
</evidence>
<evidence type="ECO:0000256" key="8">
    <source>
        <dbReference type="RuleBase" id="RU000651"/>
    </source>
</evidence>
<dbReference type="PANTHER" id="PTHR11437:SF10">
    <property type="entry name" value="ANGIOGENIN-RELATED"/>
    <property type="match status" value="1"/>
</dbReference>
<comment type="subcellular location">
    <subcellularLocation>
        <location evidence="1">Secreted</location>
    </subcellularLocation>
</comment>
<gene>
    <name evidence="11" type="primary">LOC115821800</name>
</gene>
<dbReference type="AlphaFoldDB" id="A0A6J2WDJ9"/>
<dbReference type="PRINTS" id="PR00794">
    <property type="entry name" value="RIBONUCLEASE"/>
</dbReference>
<sequence length="180" mass="20054">MARPKLQEQRLPTHLYGNNNLLSPAVNYPPWEAGEDAMVASRHSLLFVLLLCSCFTDPTSGEGTPEMFKDQHVGPGMKDCSKMQFINQKYNHDCKKKNTFIGAEYDDIKKVCDTKTGMGEKDASGGFISTQNFNVLDCEGKIKDKKCVYTEAKDNRKILIKCEGGEPVHYGAPKNAGKKK</sequence>
<comment type="similarity">
    <text evidence="2 8">Belongs to the pancreatic ribonuclease family.</text>
</comment>
<dbReference type="InterPro" id="IPR023411">
    <property type="entry name" value="RNaseA_AS"/>
</dbReference>
<dbReference type="GO" id="GO:0050830">
    <property type="term" value="P:defense response to Gram-positive bacterium"/>
    <property type="evidence" value="ECO:0007669"/>
    <property type="project" value="TreeGrafter"/>
</dbReference>
<keyword evidence="7" id="KW-1015">Disulfide bond</keyword>
<dbReference type="GO" id="GO:0004540">
    <property type="term" value="F:RNA nuclease activity"/>
    <property type="evidence" value="ECO:0007669"/>
    <property type="project" value="TreeGrafter"/>
</dbReference>